<evidence type="ECO:0000313" key="2">
    <source>
        <dbReference type="EMBL" id="KAG0148877.1"/>
    </source>
</evidence>
<name>A0A9P6NR99_9BASI</name>
<evidence type="ECO:0000313" key="3">
    <source>
        <dbReference type="Proteomes" id="UP000886653"/>
    </source>
</evidence>
<accession>A0A9P6NR99</accession>
<gene>
    <name evidence="2" type="ORF">CROQUDRAFT_89698</name>
</gene>
<organism evidence="2 3">
    <name type="scientific">Cronartium quercuum f. sp. fusiforme G11</name>
    <dbReference type="NCBI Taxonomy" id="708437"/>
    <lineage>
        <taxon>Eukaryota</taxon>
        <taxon>Fungi</taxon>
        <taxon>Dikarya</taxon>
        <taxon>Basidiomycota</taxon>
        <taxon>Pucciniomycotina</taxon>
        <taxon>Pucciniomycetes</taxon>
        <taxon>Pucciniales</taxon>
        <taxon>Coleosporiaceae</taxon>
        <taxon>Cronartium</taxon>
    </lineage>
</organism>
<keyword evidence="3" id="KW-1185">Reference proteome</keyword>
<sequence>MSDVTLTWVRRIRTLVGLHVKTARVSWAGRADATVPGCSPPSGVADTARNTSESQGMQSRGPPDLKRKSWRCHSRGSVRYKATRRTAKVAIQLEHELDLENICLGITLSMSSGITRVKE</sequence>
<comment type="caution">
    <text evidence="2">The sequence shown here is derived from an EMBL/GenBank/DDBJ whole genome shotgun (WGS) entry which is preliminary data.</text>
</comment>
<reference evidence="2" key="1">
    <citation type="submission" date="2013-11" db="EMBL/GenBank/DDBJ databases">
        <title>Genome sequence of the fusiform rust pathogen reveals effectors for host alternation and coevolution with pine.</title>
        <authorList>
            <consortium name="DOE Joint Genome Institute"/>
            <person name="Smith K."/>
            <person name="Pendleton A."/>
            <person name="Kubisiak T."/>
            <person name="Anderson C."/>
            <person name="Salamov A."/>
            <person name="Aerts A."/>
            <person name="Riley R."/>
            <person name="Clum A."/>
            <person name="Lindquist E."/>
            <person name="Ence D."/>
            <person name="Campbell M."/>
            <person name="Kronenberg Z."/>
            <person name="Feau N."/>
            <person name="Dhillon B."/>
            <person name="Hamelin R."/>
            <person name="Burleigh J."/>
            <person name="Smith J."/>
            <person name="Yandell M."/>
            <person name="Nelson C."/>
            <person name="Grigoriev I."/>
            <person name="Davis J."/>
        </authorList>
    </citation>
    <scope>NUCLEOTIDE SEQUENCE</scope>
    <source>
        <strain evidence="2">G11</strain>
    </source>
</reference>
<dbReference type="Proteomes" id="UP000886653">
    <property type="component" value="Unassembled WGS sequence"/>
</dbReference>
<proteinExistence type="predicted"/>
<protein>
    <submittedName>
        <fullName evidence="2">Uncharacterized protein</fullName>
    </submittedName>
</protein>
<dbReference type="AlphaFoldDB" id="A0A9P6NR99"/>
<evidence type="ECO:0000256" key="1">
    <source>
        <dbReference type="SAM" id="MobiDB-lite"/>
    </source>
</evidence>
<dbReference type="EMBL" id="MU167232">
    <property type="protein sequence ID" value="KAG0148877.1"/>
    <property type="molecule type" value="Genomic_DNA"/>
</dbReference>
<feature type="compositionally biased region" description="Polar residues" evidence="1">
    <location>
        <begin position="48"/>
        <end position="58"/>
    </location>
</feature>
<feature type="region of interest" description="Disordered" evidence="1">
    <location>
        <begin position="32"/>
        <end position="69"/>
    </location>
</feature>